<feature type="site" description="Transition state stabilizer" evidence="3">
    <location>
        <position position="21"/>
    </location>
</feature>
<keyword evidence="1 3" id="KW-0808">Transferase</keyword>
<feature type="site" description="Transition state stabilizer" evidence="3">
    <location>
        <position position="14"/>
    </location>
</feature>
<dbReference type="NCBIfam" id="TIGR00453">
    <property type="entry name" value="ispD"/>
    <property type="match status" value="1"/>
</dbReference>
<organism evidence="4 5">
    <name type="scientific">Raineya orbicola</name>
    <dbReference type="NCBI Taxonomy" id="2016530"/>
    <lineage>
        <taxon>Bacteria</taxon>
        <taxon>Pseudomonadati</taxon>
        <taxon>Bacteroidota</taxon>
        <taxon>Cytophagia</taxon>
        <taxon>Cytophagales</taxon>
        <taxon>Raineyaceae</taxon>
        <taxon>Raineya</taxon>
    </lineage>
</organism>
<comment type="pathway">
    <text evidence="3">Isoprenoid biosynthesis; isopentenyl diphosphate biosynthesis via DXP pathway; isopentenyl diphosphate from 1-deoxy-D-xylulose 5-phosphate: step 2/6.</text>
</comment>
<dbReference type="RefSeq" id="WP_101358316.1">
    <property type="nucleotide sequence ID" value="NZ_NKXO01000014.1"/>
</dbReference>
<dbReference type="FunFam" id="3.90.550.10:FF:000003">
    <property type="entry name" value="2-C-methyl-D-erythritol 4-phosphate cytidylyltransferase"/>
    <property type="match status" value="1"/>
</dbReference>
<reference evidence="4 5" key="1">
    <citation type="submission" date="2017-06" db="EMBL/GenBank/DDBJ databases">
        <title>Raineya orbicola gen. nov., sp. nov. a slightly thermophilic bacterium of the phylum Bacteroidetes and the description of Raineyaceae fam. nov.</title>
        <authorList>
            <person name="Albuquerque L."/>
            <person name="Polonia A.R.M."/>
            <person name="Barroso C."/>
            <person name="Froufe H.J.C."/>
            <person name="Lage O."/>
            <person name="Lobo-Da-Cunha A."/>
            <person name="Egas C."/>
            <person name="Da Costa M.S."/>
        </authorList>
    </citation>
    <scope>NUCLEOTIDE SEQUENCE [LARGE SCALE GENOMIC DNA]</scope>
    <source>
        <strain evidence="4 5">SPSPC-11</strain>
    </source>
</reference>
<dbReference type="InterPro" id="IPR001228">
    <property type="entry name" value="IspD"/>
</dbReference>
<comment type="function">
    <text evidence="3">Catalyzes the formation of 4-diphosphocytidyl-2-C-methyl-D-erythritol from CTP and 2-C-methyl-D-erythritol 4-phosphate (MEP).</text>
</comment>
<dbReference type="CDD" id="cd02516">
    <property type="entry name" value="CDP-ME_synthetase"/>
    <property type="match status" value="1"/>
</dbReference>
<keyword evidence="5" id="KW-1185">Reference proteome</keyword>
<dbReference type="Pfam" id="PF01128">
    <property type="entry name" value="IspD"/>
    <property type="match status" value="1"/>
</dbReference>
<evidence type="ECO:0000256" key="1">
    <source>
        <dbReference type="ARBA" id="ARBA00022679"/>
    </source>
</evidence>
<dbReference type="GO" id="GO:0019288">
    <property type="term" value="P:isopentenyl diphosphate biosynthetic process, methylerythritol 4-phosphate pathway"/>
    <property type="evidence" value="ECO:0007669"/>
    <property type="project" value="UniProtKB-UniRule"/>
</dbReference>
<evidence type="ECO:0000256" key="2">
    <source>
        <dbReference type="ARBA" id="ARBA00022695"/>
    </source>
</evidence>
<dbReference type="EC" id="2.7.7.60" evidence="3"/>
<dbReference type="NCBIfam" id="NF001186">
    <property type="entry name" value="PRK00155.2-3"/>
    <property type="match status" value="1"/>
</dbReference>
<evidence type="ECO:0000256" key="3">
    <source>
        <dbReference type="HAMAP-Rule" id="MF_00108"/>
    </source>
</evidence>
<keyword evidence="2 3" id="KW-0548">Nucleotidyltransferase</keyword>
<comment type="similarity">
    <text evidence="3">Belongs to the IspD/TarI cytidylyltransferase family. IspD subfamily.</text>
</comment>
<evidence type="ECO:0000313" key="4">
    <source>
        <dbReference type="EMBL" id="PKQ69851.1"/>
    </source>
</evidence>
<proteinExistence type="inferred from homology"/>
<sequence>MKIALIVAGGSGKRMGSSIPKQFLEIAEKPILLHTLAVFEKICEQIVLVLPQSEFEAWQNICEKHQYRLKGHLVTGGETRYQSVKNGLKFLVENKFPQESLVAIHDGVRPFVKPEVIEKSFEIAQKNGSAVASVPLKDSIRRLKNTLEQSESLPREQFRLIQTPQTFVLAKIWQAFQQVPDTSLITDDASVFEQAGFSVTLIEGNYENIKITTPEDLQWAEILVKK</sequence>
<evidence type="ECO:0000313" key="5">
    <source>
        <dbReference type="Proteomes" id="UP000233387"/>
    </source>
</evidence>
<comment type="catalytic activity">
    <reaction evidence="3">
        <text>2-C-methyl-D-erythritol 4-phosphate + CTP + H(+) = 4-CDP-2-C-methyl-D-erythritol + diphosphate</text>
        <dbReference type="Rhea" id="RHEA:13429"/>
        <dbReference type="ChEBI" id="CHEBI:15378"/>
        <dbReference type="ChEBI" id="CHEBI:33019"/>
        <dbReference type="ChEBI" id="CHEBI:37563"/>
        <dbReference type="ChEBI" id="CHEBI:57823"/>
        <dbReference type="ChEBI" id="CHEBI:58262"/>
        <dbReference type="EC" id="2.7.7.60"/>
    </reaction>
</comment>
<dbReference type="AlphaFoldDB" id="A0A2N3IHU0"/>
<keyword evidence="3" id="KW-0414">Isoprene biosynthesis</keyword>
<dbReference type="OrthoDB" id="9806837at2"/>
<accession>A0A2N3IHU0</accession>
<dbReference type="PANTHER" id="PTHR43015:SF1">
    <property type="entry name" value="D-RIBITOL-5-PHOSPHATE CYTIDYLYLTRANSFERASE"/>
    <property type="match status" value="1"/>
</dbReference>
<gene>
    <name evidence="3" type="primary">ispD</name>
    <name evidence="4" type="ORF">Rain11_1048</name>
</gene>
<feature type="site" description="Positions MEP for the nucleophilic attack" evidence="3">
    <location>
        <position position="155"/>
    </location>
</feature>
<feature type="site" description="Positions MEP for the nucleophilic attack" evidence="3">
    <location>
        <position position="210"/>
    </location>
</feature>
<dbReference type="SUPFAM" id="SSF53448">
    <property type="entry name" value="Nucleotide-diphospho-sugar transferases"/>
    <property type="match status" value="1"/>
</dbReference>
<dbReference type="UniPathway" id="UPA00056">
    <property type="reaction ID" value="UER00093"/>
</dbReference>
<dbReference type="GO" id="GO:0005829">
    <property type="term" value="C:cytosol"/>
    <property type="evidence" value="ECO:0007669"/>
    <property type="project" value="TreeGrafter"/>
</dbReference>
<dbReference type="PANTHER" id="PTHR43015">
    <property type="entry name" value="D-RIBITOL-5-PHOSPHATE CYTIDYLYLTRANSFERASE"/>
    <property type="match status" value="1"/>
</dbReference>
<dbReference type="InterPro" id="IPR034683">
    <property type="entry name" value="IspD/TarI"/>
</dbReference>
<comment type="caution">
    <text evidence="4">The sequence shown here is derived from an EMBL/GenBank/DDBJ whole genome shotgun (WGS) entry which is preliminary data.</text>
</comment>
<dbReference type="HAMAP" id="MF_00108">
    <property type="entry name" value="IspD"/>
    <property type="match status" value="1"/>
</dbReference>
<dbReference type="InterPro" id="IPR029044">
    <property type="entry name" value="Nucleotide-diphossugar_trans"/>
</dbReference>
<dbReference type="Gene3D" id="3.90.550.10">
    <property type="entry name" value="Spore Coat Polysaccharide Biosynthesis Protein SpsA, Chain A"/>
    <property type="match status" value="1"/>
</dbReference>
<name>A0A2N3IHU0_9BACT</name>
<dbReference type="EMBL" id="NKXO01000014">
    <property type="protein sequence ID" value="PKQ69851.1"/>
    <property type="molecule type" value="Genomic_DNA"/>
</dbReference>
<protein>
    <recommendedName>
        <fullName evidence="3">2-C-methyl-D-erythritol 4-phosphate cytidylyltransferase</fullName>
        <ecNumber evidence="3">2.7.7.60</ecNumber>
    </recommendedName>
    <alternativeName>
        <fullName evidence="3">4-diphosphocytidyl-2C-methyl-D-erythritol synthase</fullName>
    </alternativeName>
    <alternativeName>
        <fullName evidence="3">MEP cytidylyltransferase</fullName>
        <shortName evidence="3">MCT</shortName>
    </alternativeName>
</protein>
<dbReference type="GO" id="GO:0050518">
    <property type="term" value="F:2-C-methyl-D-erythritol 4-phosphate cytidylyltransferase activity"/>
    <property type="evidence" value="ECO:0007669"/>
    <property type="project" value="UniProtKB-UniRule"/>
</dbReference>
<dbReference type="Proteomes" id="UP000233387">
    <property type="component" value="Unassembled WGS sequence"/>
</dbReference>